<evidence type="ECO:0000256" key="1">
    <source>
        <dbReference type="SAM" id="MobiDB-lite"/>
    </source>
</evidence>
<dbReference type="AlphaFoldDB" id="A0A8S0QH65"/>
<evidence type="ECO:0000313" key="2">
    <source>
        <dbReference type="EMBL" id="CAA2968331.1"/>
    </source>
</evidence>
<name>A0A8S0QH65_OLEEU</name>
<feature type="compositionally biased region" description="Basic and acidic residues" evidence="1">
    <location>
        <begin position="37"/>
        <end position="49"/>
    </location>
</feature>
<sequence>MPVLDDVAKTVIASQFNDGRSGSDRDNEDTEDSGNGHGDRLSNGEDNHEGQTSASSTPRVP</sequence>
<dbReference type="Proteomes" id="UP000594638">
    <property type="component" value="Unassembled WGS sequence"/>
</dbReference>
<proteinExistence type="predicted"/>
<accession>A0A8S0QH65</accession>
<dbReference type="EMBL" id="CACTIH010001904">
    <property type="protein sequence ID" value="CAA2968331.1"/>
    <property type="molecule type" value="Genomic_DNA"/>
</dbReference>
<gene>
    <name evidence="2" type="ORF">OLEA9_A102550</name>
</gene>
<comment type="caution">
    <text evidence="2">The sequence shown here is derived from an EMBL/GenBank/DDBJ whole genome shotgun (WGS) entry which is preliminary data.</text>
</comment>
<feature type="region of interest" description="Disordered" evidence="1">
    <location>
        <begin position="1"/>
        <end position="61"/>
    </location>
</feature>
<keyword evidence="3" id="KW-1185">Reference proteome</keyword>
<organism evidence="2 3">
    <name type="scientific">Olea europaea subsp. europaea</name>
    <dbReference type="NCBI Taxonomy" id="158383"/>
    <lineage>
        <taxon>Eukaryota</taxon>
        <taxon>Viridiplantae</taxon>
        <taxon>Streptophyta</taxon>
        <taxon>Embryophyta</taxon>
        <taxon>Tracheophyta</taxon>
        <taxon>Spermatophyta</taxon>
        <taxon>Magnoliopsida</taxon>
        <taxon>eudicotyledons</taxon>
        <taxon>Gunneridae</taxon>
        <taxon>Pentapetalae</taxon>
        <taxon>asterids</taxon>
        <taxon>lamiids</taxon>
        <taxon>Lamiales</taxon>
        <taxon>Oleaceae</taxon>
        <taxon>Oleeae</taxon>
        <taxon>Olea</taxon>
    </lineage>
</organism>
<evidence type="ECO:0000313" key="3">
    <source>
        <dbReference type="Proteomes" id="UP000594638"/>
    </source>
</evidence>
<feature type="compositionally biased region" description="Polar residues" evidence="1">
    <location>
        <begin position="50"/>
        <end position="61"/>
    </location>
</feature>
<protein>
    <submittedName>
        <fullName evidence="2">Uncharacterized protein</fullName>
    </submittedName>
</protein>
<dbReference type="Gramene" id="OE9A102550T1">
    <property type="protein sequence ID" value="OE9A102550C1"/>
    <property type="gene ID" value="OE9A102550"/>
</dbReference>
<reference evidence="2 3" key="1">
    <citation type="submission" date="2019-12" db="EMBL/GenBank/DDBJ databases">
        <authorList>
            <person name="Alioto T."/>
            <person name="Alioto T."/>
            <person name="Gomez Garrido J."/>
        </authorList>
    </citation>
    <scope>NUCLEOTIDE SEQUENCE [LARGE SCALE GENOMIC DNA]</scope>
</reference>